<feature type="compositionally biased region" description="Pro residues" evidence="1">
    <location>
        <begin position="125"/>
        <end position="139"/>
    </location>
</feature>
<feature type="compositionally biased region" description="Polar residues" evidence="1">
    <location>
        <begin position="101"/>
        <end position="112"/>
    </location>
</feature>
<keyword evidence="2" id="KW-0472">Membrane</keyword>
<organism evidence="5">
    <name type="scientific">Selaginella moellendorffii</name>
    <name type="common">Spikemoss</name>
    <dbReference type="NCBI Taxonomy" id="88036"/>
    <lineage>
        <taxon>Eukaryota</taxon>
        <taxon>Viridiplantae</taxon>
        <taxon>Streptophyta</taxon>
        <taxon>Embryophyta</taxon>
        <taxon>Tracheophyta</taxon>
        <taxon>Lycopodiopsida</taxon>
        <taxon>Selaginellales</taxon>
        <taxon>Selaginellaceae</taxon>
        <taxon>Selaginella</taxon>
    </lineage>
</organism>
<dbReference type="KEGG" id="smo:SELMODRAFT_426908"/>
<protein>
    <recommendedName>
        <fullName evidence="6">DUF4408 domain-containing protein</fullName>
    </recommendedName>
</protein>
<feature type="compositionally biased region" description="Basic residues" evidence="1">
    <location>
        <begin position="181"/>
        <end position="190"/>
    </location>
</feature>
<gene>
    <name evidence="4" type="ORF">SELMODRAFT_426908</name>
</gene>
<evidence type="ECO:0000256" key="3">
    <source>
        <dbReference type="SAM" id="SignalP"/>
    </source>
</evidence>
<evidence type="ECO:0008006" key="6">
    <source>
        <dbReference type="Google" id="ProtNLM"/>
    </source>
</evidence>
<dbReference type="InParanoid" id="D8SXW3"/>
<name>D8SXW3_SELML</name>
<dbReference type="Proteomes" id="UP000001514">
    <property type="component" value="Unassembled WGS sequence"/>
</dbReference>
<evidence type="ECO:0000256" key="1">
    <source>
        <dbReference type="SAM" id="MobiDB-lite"/>
    </source>
</evidence>
<feature type="signal peptide" evidence="3">
    <location>
        <begin position="1"/>
        <end position="22"/>
    </location>
</feature>
<accession>D8SXW3</accession>
<dbReference type="EMBL" id="GL377652">
    <property type="protein sequence ID" value="EFJ10595.1"/>
    <property type="molecule type" value="Genomic_DNA"/>
</dbReference>
<evidence type="ECO:0000256" key="2">
    <source>
        <dbReference type="SAM" id="Phobius"/>
    </source>
</evidence>
<reference evidence="4 5" key="1">
    <citation type="journal article" date="2011" name="Science">
        <title>The Selaginella genome identifies genetic changes associated with the evolution of vascular plants.</title>
        <authorList>
            <person name="Banks J.A."/>
            <person name="Nishiyama T."/>
            <person name="Hasebe M."/>
            <person name="Bowman J.L."/>
            <person name="Gribskov M."/>
            <person name="dePamphilis C."/>
            <person name="Albert V.A."/>
            <person name="Aono N."/>
            <person name="Aoyama T."/>
            <person name="Ambrose B.A."/>
            <person name="Ashton N.W."/>
            <person name="Axtell M.J."/>
            <person name="Barker E."/>
            <person name="Barker M.S."/>
            <person name="Bennetzen J.L."/>
            <person name="Bonawitz N.D."/>
            <person name="Chapple C."/>
            <person name="Cheng C."/>
            <person name="Correa L.G."/>
            <person name="Dacre M."/>
            <person name="DeBarry J."/>
            <person name="Dreyer I."/>
            <person name="Elias M."/>
            <person name="Engstrom E.M."/>
            <person name="Estelle M."/>
            <person name="Feng L."/>
            <person name="Finet C."/>
            <person name="Floyd S.K."/>
            <person name="Frommer W.B."/>
            <person name="Fujita T."/>
            <person name="Gramzow L."/>
            <person name="Gutensohn M."/>
            <person name="Harholt J."/>
            <person name="Hattori M."/>
            <person name="Heyl A."/>
            <person name="Hirai T."/>
            <person name="Hiwatashi Y."/>
            <person name="Ishikawa M."/>
            <person name="Iwata M."/>
            <person name="Karol K.G."/>
            <person name="Koehler B."/>
            <person name="Kolukisaoglu U."/>
            <person name="Kubo M."/>
            <person name="Kurata T."/>
            <person name="Lalonde S."/>
            <person name="Li K."/>
            <person name="Li Y."/>
            <person name="Litt A."/>
            <person name="Lyons E."/>
            <person name="Manning G."/>
            <person name="Maruyama T."/>
            <person name="Michael T.P."/>
            <person name="Mikami K."/>
            <person name="Miyazaki S."/>
            <person name="Morinaga S."/>
            <person name="Murata T."/>
            <person name="Mueller-Roeber B."/>
            <person name="Nelson D.R."/>
            <person name="Obara M."/>
            <person name="Oguri Y."/>
            <person name="Olmstead R.G."/>
            <person name="Onodera N."/>
            <person name="Petersen B.L."/>
            <person name="Pils B."/>
            <person name="Prigge M."/>
            <person name="Rensing S.A."/>
            <person name="Riano-Pachon D.M."/>
            <person name="Roberts A.W."/>
            <person name="Sato Y."/>
            <person name="Scheller H.V."/>
            <person name="Schulz B."/>
            <person name="Schulz C."/>
            <person name="Shakirov E.V."/>
            <person name="Shibagaki N."/>
            <person name="Shinohara N."/>
            <person name="Shippen D.E."/>
            <person name="Soerensen I."/>
            <person name="Sotooka R."/>
            <person name="Sugimoto N."/>
            <person name="Sugita M."/>
            <person name="Sumikawa N."/>
            <person name="Tanurdzic M."/>
            <person name="Theissen G."/>
            <person name="Ulvskov P."/>
            <person name="Wakazuki S."/>
            <person name="Weng J.K."/>
            <person name="Willats W.W."/>
            <person name="Wipf D."/>
            <person name="Wolf P.G."/>
            <person name="Yang L."/>
            <person name="Zimmer A.D."/>
            <person name="Zhu Q."/>
            <person name="Mitros T."/>
            <person name="Hellsten U."/>
            <person name="Loque D."/>
            <person name="Otillar R."/>
            <person name="Salamov A."/>
            <person name="Schmutz J."/>
            <person name="Shapiro H."/>
            <person name="Lindquist E."/>
            <person name="Lucas S."/>
            <person name="Rokhsar D."/>
            <person name="Grigoriev I.V."/>
        </authorList>
    </citation>
    <scope>NUCLEOTIDE SEQUENCE [LARGE SCALE GENOMIC DNA]</scope>
</reference>
<feature type="transmembrane region" description="Helical" evidence="2">
    <location>
        <begin position="46"/>
        <end position="66"/>
    </location>
</feature>
<feature type="chain" id="PRO_5003123127" description="DUF4408 domain-containing protein" evidence="3">
    <location>
        <begin position="23"/>
        <end position="249"/>
    </location>
</feature>
<keyword evidence="5" id="KW-1185">Reference proteome</keyword>
<keyword evidence="2" id="KW-1133">Transmembrane helix</keyword>
<keyword evidence="3" id="KW-0732">Signal</keyword>
<keyword evidence="2" id="KW-0812">Transmembrane</keyword>
<dbReference type="Gramene" id="EFJ10595">
    <property type="protein sequence ID" value="EFJ10595"/>
    <property type="gene ID" value="SELMODRAFT_426908"/>
</dbReference>
<dbReference type="AlphaFoldDB" id="D8SXW3"/>
<dbReference type="HOGENOM" id="CLU_1117299_0_0_1"/>
<evidence type="ECO:0000313" key="4">
    <source>
        <dbReference type="EMBL" id="EFJ10595.1"/>
    </source>
</evidence>
<feature type="compositionally biased region" description="Low complexity" evidence="1">
    <location>
        <begin position="75"/>
        <end position="98"/>
    </location>
</feature>
<evidence type="ECO:0000313" key="5">
    <source>
        <dbReference type="Proteomes" id="UP000001514"/>
    </source>
</evidence>
<proteinExistence type="predicted"/>
<sequence length="249" mass="26766">MLRSSWPLLLLAAMAALLVSLGSFDHLSLMAQRLSLDRLPHLRDSIFGTQPFLFLVLNSVIFAVLAPSGLFKDGCSSTPDDLPSSTPCSSRTSSLSRTDSIDGSSHSTTTAKSLEEQSSKSDTPAPEPDPAPAPQPEDPIAPSSTADLSGPAPSPSTDSSLPAKEVLKKSPRPSNVSPPKSRVKRVKKMQKSAAAPSKQMVAPGIVEEHPKDPVGDPTDSLEDEDFKRFIDSFIAHTRHQMLLQEREYV</sequence>
<feature type="region of interest" description="Disordered" evidence="1">
    <location>
        <begin position="75"/>
        <end position="221"/>
    </location>
</feature>